<dbReference type="RefSeq" id="XP_016618356.1">
    <property type="nucleotide sequence ID" value="XM_016765387.1"/>
</dbReference>
<sequence length="556" mass="62055">MALLDSLRLLQVVVLLLAISFVYLVYISIYRLFFHPLAKYPGPLLAKLTTWYSAYHNYVNDVHIDILRCHAVYGDFVRYGPDRLVVNSANGFHDIYGHAKNIAKSKAYWALLGKEEEWSVLTAWDKTVHGRKRRVIAQGFTEAAVRGYEPVIKENIAILCKRLLASDGREGAPEASSAWSLPLDMSKFANYLSFDIMTDVVFSVKRHLIENPDYRWITSCIERMMNRIGVVSMVPWTRWWGLGLHWAIKPDGVRAYLRFHDEAVYFAKARMKQQLPEGRKDVYQNLLNAKDAQTGEGLPLPELLAETGLLIVAGSDTTSSALAGIFFYLSHNPSVYAKVAHEVRTTFPSVSSINHGPELRSCVYLYAVVNECLRMCPPVSAAPWRVVLKGGQRIDGHDIPEGTEVGTGLYSLMHNPAYFAEPFKFNPDRWIETETNPAANIEIQRRAFVPFLSGARMCAAKNLAMAELLITTAQVLYTMDFKVPDGPGGKVGQVSEKGRKLKTGAVGLKTTGLVEVSKSPHDDLVDGIGPDAYWALVNLGSILQKGLVNQEFGELD</sequence>
<dbReference type="InterPro" id="IPR050121">
    <property type="entry name" value="Cytochrome_P450_monoxygenase"/>
</dbReference>
<keyword evidence="9" id="KW-0812">Transmembrane</keyword>
<dbReference type="Proteomes" id="UP000053789">
    <property type="component" value="Unassembled WGS sequence"/>
</dbReference>
<dbReference type="Pfam" id="PF00067">
    <property type="entry name" value="p450"/>
    <property type="match status" value="1"/>
</dbReference>
<dbReference type="GO" id="GO:0005506">
    <property type="term" value="F:iron ion binding"/>
    <property type="evidence" value="ECO:0007669"/>
    <property type="project" value="InterPro"/>
</dbReference>
<dbReference type="PANTHER" id="PTHR24305:SF237">
    <property type="entry name" value="CYTOCHROME P450 MONOOXYGENASE ATNE-RELATED"/>
    <property type="match status" value="1"/>
</dbReference>
<dbReference type="InterPro" id="IPR036396">
    <property type="entry name" value="Cyt_P450_sf"/>
</dbReference>
<proteinExistence type="inferred from homology"/>
<evidence type="ECO:0000256" key="7">
    <source>
        <dbReference type="ARBA" id="ARBA00023033"/>
    </source>
</evidence>
<dbReference type="CDD" id="cd11061">
    <property type="entry name" value="CYP67-like"/>
    <property type="match status" value="1"/>
</dbReference>
<evidence type="ECO:0000256" key="8">
    <source>
        <dbReference type="PIRSR" id="PIRSR602401-1"/>
    </source>
</evidence>
<dbReference type="AlphaFoldDB" id="A0A0D2FZ00"/>
<dbReference type="GO" id="GO:0020037">
    <property type="term" value="F:heme binding"/>
    <property type="evidence" value="ECO:0007669"/>
    <property type="project" value="InterPro"/>
</dbReference>
<keyword evidence="4 8" id="KW-0479">Metal-binding</keyword>
<dbReference type="HOGENOM" id="CLU_001570_14_11_1"/>
<comment type="similarity">
    <text evidence="2">Belongs to the cytochrome P450 family.</text>
</comment>
<evidence type="ECO:0000313" key="11">
    <source>
        <dbReference type="Proteomes" id="UP000053789"/>
    </source>
</evidence>
<evidence type="ECO:0000256" key="6">
    <source>
        <dbReference type="ARBA" id="ARBA00023004"/>
    </source>
</evidence>
<evidence type="ECO:0000256" key="9">
    <source>
        <dbReference type="SAM" id="Phobius"/>
    </source>
</evidence>
<evidence type="ECO:0008006" key="12">
    <source>
        <dbReference type="Google" id="ProtNLM"/>
    </source>
</evidence>
<comment type="cofactor">
    <cofactor evidence="1 8">
        <name>heme</name>
        <dbReference type="ChEBI" id="CHEBI:30413"/>
    </cofactor>
</comment>
<dbReference type="VEuPathDB" id="FungiDB:Z519_07655"/>
<accession>A0A0D2FZ00</accession>
<gene>
    <name evidence="10" type="ORF">Z519_07655</name>
</gene>
<evidence type="ECO:0000256" key="4">
    <source>
        <dbReference type="ARBA" id="ARBA00022723"/>
    </source>
</evidence>
<evidence type="ECO:0000256" key="3">
    <source>
        <dbReference type="ARBA" id="ARBA00022617"/>
    </source>
</evidence>
<evidence type="ECO:0000313" key="10">
    <source>
        <dbReference type="EMBL" id="KIW91687.1"/>
    </source>
</evidence>
<dbReference type="GeneID" id="27700583"/>
<keyword evidence="11" id="KW-1185">Reference proteome</keyword>
<dbReference type="EMBL" id="KN846990">
    <property type="protein sequence ID" value="KIW91687.1"/>
    <property type="molecule type" value="Genomic_DNA"/>
</dbReference>
<evidence type="ECO:0000256" key="2">
    <source>
        <dbReference type="ARBA" id="ARBA00010617"/>
    </source>
</evidence>
<keyword evidence="7" id="KW-0503">Monooxygenase</keyword>
<dbReference type="GO" id="GO:0004497">
    <property type="term" value="F:monooxygenase activity"/>
    <property type="evidence" value="ECO:0007669"/>
    <property type="project" value="UniProtKB-KW"/>
</dbReference>
<dbReference type="PANTHER" id="PTHR24305">
    <property type="entry name" value="CYTOCHROME P450"/>
    <property type="match status" value="1"/>
</dbReference>
<keyword evidence="6 8" id="KW-0408">Iron</keyword>
<keyword evidence="9" id="KW-0472">Membrane</keyword>
<dbReference type="Gene3D" id="1.10.630.10">
    <property type="entry name" value="Cytochrome P450"/>
    <property type="match status" value="1"/>
</dbReference>
<reference evidence="10" key="1">
    <citation type="submission" date="2015-01" db="EMBL/GenBank/DDBJ databases">
        <title>The Genome Sequence of Cladophialophora bantiana CBS 173.52.</title>
        <authorList>
            <consortium name="The Broad Institute Genomics Platform"/>
            <person name="Cuomo C."/>
            <person name="de Hoog S."/>
            <person name="Gorbushina A."/>
            <person name="Stielow B."/>
            <person name="Teixiera M."/>
            <person name="Abouelleil A."/>
            <person name="Chapman S.B."/>
            <person name="Priest M."/>
            <person name="Young S.K."/>
            <person name="Wortman J."/>
            <person name="Nusbaum C."/>
            <person name="Birren B."/>
        </authorList>
    </citation>
    <scope>NUCLEOTIDE SEQUENCE [LARGE SCALE GENOMIC DNA]</scope>
    <source>
        <strain evidence="10">CBS 173.52</strain>
    </source>
</reference>
<dbReference type="GO" id="GO:0016705">
    <property type="term" value="F:oxidoreductase activity, acting on paired donors, with incorporation or reduction of molecular oxygen"/>
    <property type="evidence" value="ECO:0007669"/>
    <property type="project" value="InterPro"/>
</dbReference>
<evidence type="ECO:0000256" key="1">
    <source>
        <dbReference type="ARBA" id="ARBA00001971"/>
    </source>
</evidence>
<keyword evidence="9" id="KW-1133">Transmembrane helix</keyword>
<dbReference type="InterPro" id="IPR002401">
    <property type="entry name" value="Cyt_P450_E_grp-I"/>
</dbReference>
<protein>
    <recommendedName>
        <fullName evidence="12">Cytochrome P450 monooxygenase</fullName>
    </recommendedName>
</protein>
<feature type="transmembrane region" description="Helical" evidence="9">
    <location>
        <begin position="12"/>
        <end position="33"/>
    </location>
</feature>
<dbReference type="PRINTS" id="PR00463">
    <property type="entry name" value="EP450I"/>
</dbReference>
<dbReference type="PRINTS" id="PR00385">
    <property type="entry name" value="P450"/>
</dbReference>
<dbReference type="OrthoDB" id="1470350at2759"/>
<keyword evidence="5" id="KW-0560">Oxidoreductase</keyword>
<dbReference type="InterPro" id="IPR001128">
    <property type="entry name" value="Cyt_P450"/>
</dbReference>
<dbReference type="SUPFAM" id="SSF48264">
    <property type="entry name" value="Cytochrome P450"/>
    <property type="match status" value="1"/>
</dbReference>
<evidence type="ECO:0000256" key="5">
    <source>
        <dbReference type="ARBA" id="ARBA00023002"/>
    </source>
</evidence>
<keyword evidence="3 8" id="KW-0349">Heme</keyword>
<name>A0A0D2FZ00_CLAB1</name>
<feature type="binding site" description="axial binding residue" evidence="8">
    <location>
        <position position="458"/>
    </location>
    <ligand>
        <name>heme</name>
        <dbReference type="ChEBI" id="CHEBI:30413"/>
    </ligand>
    <ligandPart>
        <name>Fe</name>
        <dbReference type="ChEBI" id="CHEBI:18248"/>
    </ligandPart>
</feature>
<organism evidence="10 11">
    <name type="scientific">Cladophialophora bantiana (strain ATCC 10958 / CBS 173.52 / CDC B-1940 / NIH 8579)</name>
    <name type="common">Xylohypha bantiana</name>
    <dbReference type="NCBI Taxonomy" id="1442370"/>
    <lineage>
        <taxon>Eukaryota</taxon>
        <taxon>Fungi</taxon>
        <taxon>Dikarya</taxon>
        <taxon>Ascomycota</taxon>
        <taxon>Pezizomycotina</taxon>
        <taxon>Eurotiomycetes</taxon>
        <taxon>Chaetothyriomycetidae</taxon>
        <taxon>Chaetothyriales</taxon>
        <taxon>Herpotrichiellaceae</taxon>
        <taxon>Cladophialophora</taxon>
    </lineage>
</organism>